<evidence type="ECO:0000313" key="1">
    <source>
        <dbReference type="EMBL" id="KAF2237065.1"/>
    </source>
</evidence>
<reference evidence="1" key="1">
    <citation type="journal article" date="2020" name="Stud. Mycol.">
        <title>101 Dothideomycetes genomes: a test case for predicting lifestyles and emergence of pathogens.</title>
        <authorList>
            <person name="Haridas S."/>
            <person name="Albert R."/>
            <person name="Binder M."/>
            <person name="Bloem J."/>
            <person name="Labutti K."/>
            <person name="Salamov A."/>
            <person name="Andreopoulos B."/>
            <person name="Baker S."/>
            <person name="Barry K."/>
            <person name="Bills G."/>
            <person name="Bluhm B."/>
            <person name="Cannon C."/>
            <person name="Castanera R."/>
            <person name="Culley D."/>
            <person name="Daum C."/>
            <person name="Ezra D."/>
            <person name="Gonzalez J."/>
            <person name="Henrissat B."/>
            <person name="Kuo A."/>
            <person name="Liang C."/>
            <person name="Lipzen A."/>
            <person name="Lutzoni F."/>
            <person name="Magnuson J."/>
            <person name="Mondo S."/>
            <person name="Nolan M."/>
            <person name="Ohm R."/>
            <person name="Pangilinan J."/>
            <person name="Park H.-J."/>
            <person name="Ramirez L."/>
            <person name="Alfaro M."/>
            <person name="Sun H."/>
            <person name="Tritt A."/>
            <person name="Yoshinaga Y."/>
            <person name="Zwiers L.-H."/>
            <person name="Turgeon B."/>
            <person name="Goodwin S."/>
            <person name="Spatafora J."/>
            <person name="Crous P."/>
            <person name="Grigoriev I."/>
        </authorList>
    </citation>
    <scope>NUCLEOTIDE SEQUENCE</scope>
    <source>
        <strain evidence="1">Tuck. ex Michener</strain>
    </source>
</reference>
<keyword evidence="2" id="KW-1185">Reference proteome</keyword>
<organism evidence="1 2">
    <name type="scientific">Viridothelium virens</name>
    <name type="common">Speckled blister lichen</name>
    <name type="synonym">Trypethelium virens</name>
    <dbReference type="NCBI Taxonomy" id="1048519"/>
    <lineage>
        <taxon>Eukaryota</taxon>
        <taxon>Fungi</taxon>
        <taxon>Dikarya</taxon>
        <taxon>Ascomycota</taxon>
        <taxon>Pezizomycotina</taxon>
        <taxon>Dothideomycetes</taxon>
        <taxon>Dothideomycetes incertae sedis</taxon>
        <taxon>Trypetheliales</taxon>
        <taxon>Trypetheliaceae</taxon>
        <taxon>Viridothelium</taxon>
    </lineage>
</organism>
<dbReference type="AlphaFoldDB" id="A0A6A6HG31"/>
<sequence length="203" mass="23199">MEIVLRGTYLWIREQATIRIRRLRGENTEEEMHSAHHGSIFGMLEIIEAGFVPDWKRLLAVRMSSEFHKEGGADISDFLSAEQMALLVKLWSRKCGVNWHLGICVKKSWDEHDYELQLCPPDPSGTIIWICDKRDDRRVNRKPRRQGAPIWAGYRCFPRGDEFIKATKRDFEQLEADELLGAGKSSGYLIKEGPKEIAGGGGN</sequence>
<proteinExistence type="predicted"/>
<name>A0A6A6HG31_VIRVR</name>
<protein>
    <submittedName>
        <fullName evidence="1">Uncharacterized protein</fullName>
    </submittedName>
</protein>
<dbReference type="EMBL" id="ML991782">
    <property type="protein sequence ID" value="KAF2237065.1"/>
    <property type="molecule type" value="Genomic_DNA"/>
</dbReference>
<accession>A0A6A6HG31</accession>
<dbReference type="Proteomes" id="UP000800092">
    <property type="component" value="Unassembled WGS sequence"/>
</dbReference>
<gene>
    <name evidence="1" type="ORF">EV356DRAFT_497359</name>
</gene>
<evidence type="ECO:0000313" key="2">
    <source>
        <dbReference type="Proteomes" id="UP000800092"/>
    </source>
</evidence>